<dbReference type="AlphaFoldDB" id="A0AAN8FEX1"/>
<feature type="domain" description="TauD/TfdA-like" evidence="2">
    <location>
        <begin position="1"/>
        <end position="53"/>
    </location>
</feature>
<organism evidence="3 4">
    <name type="scientific">Trichostrongylus colubriformis</name>
    <name type="common">Black scour worm</name>
    <dbReference type="NCBI Taxonomy" id="6319"/>
    <lineage>
        <taxon>Eukaryota</taxon>
        <taxon>Metazoa</taxon>
        <taxon>Ecdysozoa</taxon>
        <taxon>Nematoda</taxon>
        <taxon>Chromadorea</taxon>
        <taxon>Rhabditida</taxon>
        <taxon>Rhabditina</taxon>
        <taxon>Rhabditomorpha</taxon>
        <taxon>Strongyloidea</taxon>
        <taxon>Trichostrongylidae</taxon>
        <taxon>Trichostrongylus</taxon>
    </lineage>
</organism>
<evidence type="ECO:0000313" key="3">
    <source>
        <dbReference type="EMBL" id="KAK5977801.1"/>
    </source>
</evidence>
<comment type="caution">
    <text evidence="3">The sequence shown here is derived from an EMBL/GenBank/DDBJ whole genome shotgun (WGS) entry which is preliminary data.</text>
</comment>
<proteinExistence type="predicted"/>
<reference evidence="3 4" key="1">
    <citation type="submission" date="2019-10" db="EMBL/GenBank/DDBJ databases">
        <title>Assembly and Annotation for the nematode Trichostrongylus colubriformis.</title>
        <authorList>
            <person name="Martin J."/>
        </authorList>
    </citation>
    <scope>NUCLEOTIDE SEQUENCE [LARGE SCALE GENOMIC DNA]</scope>
    <source>
        <strain evidence="3">G859</strain>
        <tissue evidence="3">Whole worm</tissue>
    </source>
</reference>
<dbReference type="InterPro" id="IPR050411">
    <property type="entry name" value="AlphaKG_dependent_hydroxylases"/>
</dbReference>
<dbReference type="SUPFAM" id="SSF51197">
    <property type="entry name" value="Clavaminate synthase-like"/>
    <property type="match status" value="1"/>
</dbReference>
<dbReference type="InterPro" id="IPR003819">
    <property type="entry name" value="TauD/TfdA-like"/>
</dbReference>
<dbReference type="Proteomes" id="UP001331761">
    <property type="component" value="Unassembled WGS sequence"/>
</dbReference>
<dbReference type="GO" id="GO:0016491">
    <property type="term" value="F:oxidoreductase activity"/>
    <property type="evidence" value="ECO:0007669"/>
    <property type="project" value="UniProtKB-KW"/>
</dbReference>
<evidence type="ECO:0000256" key="1">
    <source>
        <dbReference type="ARBA" id="ARBA00023002"/>
    </source>
</evidence>
<dbReference type="GO" id="GO:0045329">
    <property type="term" value="P:carnitine biosynthetic process"/>
    <property type="evidence" value="ECO:0007669"/>
    <property type="project" value="TreeGrafter"/>
</dbReference>
<name>A0AAN8FEX1_TRICO</name>
<sequence length="79" mass="9300">MKTFMDYCYQERNVLKFALEEGDTVLWANTRLLHTRDSYRNAPNGNRTLTGCYFSWDIVKSKVRVLRRKLALPSDQPSI</sequence>
<evidence type="ECO:0000259" key="2">
    <source>
        <dbReference type="Pfam" id="PF02668"/>
    </source>
</evidence>
<dbReference type="Gene3D" id="3.60.130.10">
    <property type="entry name" value="Clavaminate synthase-like"/>
    <property type="match status" value="1"/>
</dbReference>
<dbReference type="GO" id="GO:0005739">
    <property type="term" value="C:mitochondrion"/>
    <property type="evidence" value="ECO:0007669"/>
    <property type="project" value="TreeGrafter"/>
</dbReference>
<gene>
    <name evidence="3" type="ORF">GCK32_017589</name>
</gene>
<accession>A0AAN8FEX1</accession>
<evidence type="ECO:0000313" key="4">
    <source>
        <dbReference type="Proteomes" id="UP001331761"/>
    </source>
</evidence>
<keyword evidence="1" id="KW-0560">Oxidoreductase</keyword>
<dbReference type="PANTHER" id="PTHR10696">
    <property type="entry name" value="GAMMA-BUTYROBETAINE HYDROXYLASE-RELATED"/>
    <property type="match status" value="1"/>
</dbReference>
<keyword evidence="4" id="KW-1185">Reference proteome</keyword>
<protein>
    <recommendedName>
        <fullName evidence="2">TauD/TfdA-like domain-containing protein</fullName>
    </recommendedName>
</protein>
<dbReference type="Pfam" id="PF02668">
    <property type="entry name" value="TauD"/>
    <property type="match status" value="1"/>
</dbReference>
<dbReference type="EMBL" id="WIXE01010154">
    <property type="protein sequence ID" value="KAK5977801.1"/>
    <property type="molecule type" value="Genomic_DNA"/>
</dbReference>
<dbReference type="InterPro" id="IPR042098">
    <property type="entry name" value="TauD-like_sf"/>
</dbReference>
<dbReference type="PANTHER" id="PTHR10696:SF33">
    <property type="entry name" value="GAMMA-BUTYROBETAINE DIOXYGENASE"/>
    <property type="match status" value="1"/>
</dbReference>